<reference evidence="6" key="1">
    <citation type="submission" date="2022-11" db="UniProtKB">
        <authorList>
            <consortium name="WormBaseParasite"/>
        </authorList>
    </citation>
    <scope>IDENTIFICATION</scope>
</reference>
<evidence type="ECO:0000313" key="6">
    <source>
        <dbReference type="WBParaSite" id="nRc.2.0.1.t35308-RA"/>
    </source>
</evidence>
<dbReference type="PRINTS" id="PR00759">
    <property type="entry name" value="BASICPTASE"/>
</dbReference>
<dbReference type="InterPro" id="IPR020901">
    <property type="entry name" value="Prtase_inh_Kunz-CS"/>
</dbReference>
<dbReference type="WBParaSite" id="nRc.2.0.1.t35308-RA">
    <property type="protein sequence ID" value="nRc.2.0.1.t35308-RA"/>
    <property type="gene ID" value="nRc.2.0.1.g35308"/>
</dbReference>
<dbReference type="InterPro" id="IPR036645">
    <property type="entry name" value="Elafin-like_sf"/>
</dbReference>
<dbReference type="InterPro" id="IPR036880">
    <property type="entry name" value="Kunitz_BPTI_sf"/>
</dbReference>
<dbReference type="PROSITE" id="PS51390">
    <property type="entry name" value="WAP"/>
    <property type="match status" value="1"/>
</dbReference>
<dbReference type="SUPFAM" id="SSF57256">
    <property type="entry name" value="Elafin-like"/>
    <property type="match status" value="1"/>
</dbReference>
<dbReference type="Proteomes" id="UP000887565">
    <property type="component" value="Unplaced"/>
</dbReference>
<feature type="domain" description="BPTI/Kunitz inhibitor" evidence="3">
    <location>
        <begin position="106"/>
        <end position="156"/>
    </location>
</feature>
<evidence type="ECO:0000256" key="1">
    <source>
        <dbReference type="ARBA" id="ARBA00022690"/>
    </source>
</evidence>
<dbReference type="GO" id="GO:0004867">
    <property type="term" value="F:serine-type endopeptidase inhibitor activity"/>
    <property type="evidence" value="ECO:0007669"/>
    <property type="project" value="UniProtKB-KW"/>
</dbReference>
<dbReference type="SMART" id="SM00131">
    <property type="entry name" value="KU"/>
    <property type="match status" value="1"/>
</dbReference>
<keyword evidence="5" id="KW-1185">Reference proteome</keyword>
<dbReference type="InterPro" id="IPR008197">
    <property type="entry name" value="WAP_dom"/>
</dbReference>
<dbReference type="PANTHER" id="PTHR10083:SF373">
    <property type="entry name" value="SERINE PEPTIDASE INHIBITOR, KUNITZ TYPE, 2"/>
    <property type="match status" value="1"/>
</dbReference>
<dbReference type="Pfam" id="PF00014">
    <property type="entry name" value="Kunitz_BPTI"/>
    <property type="match status" value="1"/>
</dbReference>
<dbReference type="GO" id="GO:0005615">
    <property type="term" value="C:extracellular space"/>
    <property type="evidence" value="ECO:0007669"/>
    <property type="project" value="TreeGrafter"/>
</dbReference>
<dbReference type="PROSITE" id="PS00280">
    <property type="entry name" value="BPTI_KUNITZ_1"/>
    <property type="match status" value="1"/>
</dbReference>
<evidence type="ECO:0000259" key="4">
    <source>
        <dbReference type="PROSITE" id="PS51390"/>
    </source>
</evidence>
<keyword evidence="2" id="KW-0722">Serine protease inhibitor</keyword>
<evidence type="ECO:0000259" key="3">
    <source>
        <dbReference type="PROSITE" id="PS50279"/>
    </source>
</evidence>
<dbReference type="AlphaFoldDB" id="A0A915K987"/>
<dbReference type="InterPro" id="IPR002223">
    <property type="entry name" value="Kunitz_BPTI"/>
</dbReference>
<organism evidence="5 6">
    <name type="scientific">Romanomermis culicivorax</name>
    <name type="common">Nematode worm</name>
    <dbReference type="NCBI Taxonomy" id="13658"/>
    <lineage>
        <taxon>Eukaryota</taxon>
        <taxon>Metazoa</taxon>
        <taxon>Ecdysozoa</taxon>
        <taxon>Nematoda</taxon>
        <taxon>Enoplea</taxon>
        <taxon>Dorylaimia</taxon>
        <taxon>Mermithida</taxon>
        <taxon>Mermithoidea</taxon>
        <taxon>Mermithidae</taxon>
        <taxon>Romanomermis</taxon>
    </lineage>
</organism>
<dbReference type="SUPFAM" id="SSF57362">
    <property type="entry name" value="BPTI-like"/>
    <property type="match status" value="1"/>
</dbReference>
<evidence type="ECO:0000313" key="5">
    <source>
        <dbReference type="Proteomes" id="UP000887565"/>
    </source>
</evidence>
<accession>A0A915K987</accession>
<sequence>MAVNLRRKISTVQIFHLNIDYLHCQCPFEQMEVVLVPGIDPGLEPETLRFANDFLAVNKSASSNMKLRTILTFLTLCTFVLAEVPYEPFVDRGMFYKTALDHENVCQQPIESGICRLHLPRYGYNTTSKQCGQFVYRGCDANRNNFRAEGGCKRVCIDRQPCPISSLVKPKQGCRYNEELNDRDCPKYELVCDVKSGSCPTDHQRAHLTSACTVKCSHSDNQCPGEEKCCRIGCNIICVPPVPDNQ</sequence>
<dbReference type="Pfam" id="PF00095">
    <property type="entry name" value="WAP"/>
    <property type="match status" value="1"/>
</dbReference>
<protein>
    <submittedName>
        <fullName evidence="6">Uncharacterized protein</fullName>
    </submittedName>
</protein>
<dbReference type="Gene3D" id="4.10.75.10">
    <property type="entry name" value="Elafin-like"/>
    <property type="match status" value="1"/>
</dbReference>
<dbReference type="InterPro" id="IPR050098">
    <property type="entry name" value="TFPI/VKTCI-like"/>
</dbReference>
<proteinExistence type="predicted"/>
<dbReference type="PROSITE" id="PS50279">
    <property type="entry name" value="BPTI_KUNITZ_2"/>
    <property type="match status" value="1"/>
</dbReference>
<evidence type="ECO:0000256" key="2">
    <source>
        <dbReference type="ARBA" id="ARBA00022900"/>
    </source>
</evidence>
<keyword evidence="1" id="KW-0646">Protease inhibitor</keyword>
<name>A0A915K987_ROMCU</name>
<feature type="domain" description="WAP" evidence="4">
    <location>
        <begin position="192"/>
        <end position="242"/>
    </location>
</feature>
<dbReference type="PANTHER" id="PTHR10083">
    <property type="entry name" value="KUNITZ-TYPE PROTEASE INHIBITOR-RELATED"/>
    <property type="match status" value="1"/>
</dbReference>
<dbReference type="Gene3D" id="4.10.410.10">
    <property type="entry name" value="Pancreatic trypsin inhibitor Kunitz domain"/>
    <property type="match status" value="1"/>
</dbReference>
<dbReference type="SMART" id="SM00217">
    <property type="entry name" value="WAP"/>
    <property type="match status" value="1"/>
</dbReference>